<proteinExistence type="evidence at transcript level"/>
<accession>A0A0K8R9T2</accession>
<sequence>MSFLEDERLAGRPVSNRLLQSHALQLAAKMGRRRLSSIAPVPDSLEEALQCVVAGEDKRKPELAHQSDTEVTATFSEAVSVLRLENGHTHYSVECLDLIVVCVDCPAARMDDAACGSIVQMANIGCALRQVTMALLQRQDSTNFTIQY</sequence>
<name>A0A0K8R9T2_IXORI</name>
<protein>
    <submittedName>
        <fullName evidence="1">Uncharacterized protein</fullName>
    </submittedName>
</protein>
<reference evidence="1" key="1">
    <citation type="submission" date="2012-12" db="EMBL/GenBank/DDBJ databases">
        <title>Identification and characterization of a phenylalanine ammonia-lyase gene family in Isatis indigotica Fort.</title>
        <authorList>
            <person name="Liu Q."/>
            <person name="Chen J."/>
            <person name="Zhou X."/>
            <person name="Di P."/>
            <person name="Xiao Y."/>
            <person name="Xuan H."/>
            <person name="Zhang L."/>
            <person name="Chen W."/>
        </authorList>
    </citation>
    <scope>NUCLEOTIDE SEQUENCE</scope>
    <source>
        <tissue evidence="1">Salivary gland</tissue>
    </source>
</reference>
<evidence type="ECO:0000313" key="1">
    <source>
        <dbReference type="EMBL" id="JAA67905.1"/>
    </source>
</evidence>
<dbReference type="EMBL" id="GADI01005903">
    <property type="protein sequence ID" value="JAA67905.1"/>
    <property type="molecule type" value="mRNA"/>
</dbReference>
<dbReference type="AlphaFoldDB" id="A0A0K8R9T2"/>
<organism evidence="1">
    <name type="scientific">Ixodes ricinus</name>
    <name type="common">Common tick</name>
    <name type="synonym">Acarus ricinus</name>
    <dbReference type="NCBI Taxonomy" id="34613"/>
    <lineage>
        <taxon>Eukaryota</taxon>
        <taxon>Metazoa</taxon>
        <taxon>Ecdysozoa</taxon>
        <taxon>Arthropoda</taxon>
        <taxon>Chelicerata</taxon>
        <taxon>Arachnida</taxon>
        <taxon>Acari</taxon>
        <taxon>Parasitiformes</taxon>
        <taxon>Ixodida</taxon>
        <taxon>Ixodoidea</taxon>
        <taxon>Ixodidae</taxon>
        <taxon>Ixodinae</taxon>
        <taxon>Ixodes</taxon>
    </lineage>
</organism>